<proteinExistence type="predicted"/>
<sequence>MSTSLRFCFFARHLVFSWPQFQPPDLLLCADLSIFWSTSSTLNLADLCLGPLWVHLSFTPSQSHQIHSLSRPHSLVCPHNKRREKRLL</sequence>
<evidence type="ECO:0000313" key="1">
    <source>
        <dbReference type="EMBL" id="ORY37927.1"/>
    </source>
</evidence>
<name>A0A1Y2BTG0_9FUNG</name>
<accession>A0A1Y2BTG0</accession>
<dbReference type="AlphaFoldDB" id="A0A1Y2BTG0"/>
<protein>
    <submittedName>
        <fullName evidence="1">Uncharacterized protein</fullName>
    </submittedName>
</protein>
<gene>
    <name evidence="1" type="ORF">BCR33DRAFT_441297</name>
</gene>
<keyword evidence="2" id="KW-1185">Reference proteome</keyword>
<reference evidence="1 2" key="1">
    <citation type="submission" date="2016-07" db="EMBL/GenBank/DDBJ databases">
        <title>Pervasive Adenine N6-methylation of Active Genes in Fungi.</title>
        <authorList>
            <consortium name="DOE Joint Genome Institute"/>
            <person name="Mondo S.J."/>
            <person name="Dannebaum R.O."/>
            <person name="Kuo R.C."/>
            <person name="Labutti K."/>
            <person name="Haridas S."/>
            <person name="Kuo A."/>
            <person name="Salamov A."/>
            <person name="Ahrendt S.R."/>
            <person name="Lipzen A."/>
            <person name="Sullivan W."/>
            <person name="Andreopoulos W.B."/>
            <person name="Clum A."/>
            <person name="Lindquist E."/>
            <person name="Daum C."/>
            <person name="Ramamoorthy G.K."/>
            <person name="Gryganskyi A."/>
            <person name="Culley D."/>
            <person name="Magnuson J.K."/>
            <person name="James T.Y."/>
            <person name="O'Malley M.A."/>
            <person name="Stajich J.E."/>
            <person name="Spatafora J.W."/>
            <person name="Visel A."/>
            <person name="Grigoriev I.V."/>
        </authorList>
    </citation>
    <scope>NUCLEOTIDE SEQUENCE [LARGE SCALE GENOMIC DNA]</scope>
    <source>
        <strain evidence="1 2">JEL800</strain>
    </source>
</reference>
<evidence type="ECO:0000313" key="2">
    <source>
        <dbReference type="Proteomes" id="UP000193642"/>
    </source>
</evidence>
<organism evidence="1 2">
    <name type="scientific">Rhizoclosmatium globosum</name>
    <dbReference type="NCBI Taxonomy" id="329046"/>
    <lineage>
        <taxon>Eukaryota</taxon>
        <taxon>Fungi</taxon>
        <taxon>Fungi incertae sedis</taxon>
        <taxon>Chytridiomycota</taxon>
        <taxon>Chytridiomycota incertae sedis</taxon>
        <taxon>Chytridiomycetes</taxon>
        <taxon>Chytridiales</taxon>
        <taxon>Chytriomycetaceae</taxon>
        <taxon>Rhizoclosmatium</taxon>
    </lineage>
</organism>
<comment type="caution">
    <text evidence="1">The sequence shown here is derived from an EMBL/GenBank/DDBJ whole genome shotgun (WGS) entry which is preliminary data.</text>
</comment>
<dbReference type="EMBL" id="MCGO01000047">
    <property type="protein sequence ID" value="ORY37927.1"/>
    <property type="molecule type" value="Genomic_DNA"/>
</dbReference>
<dbReference type="Proteomes" id="UP000193642">
    <property type="component" value="Unassembled WGS sequence"/>
</dbReference>